<keyword evidence="2 3" id="KW-0378">Hydrolase</keyword>
<dbReference type="SUPFAM" id="SSF54637">
    <property type="entry name" value="Thioesterase/thiol ester dehydrase-isomerase"/>
    <property type="match status" value="1"/>
</dbReference>
<evidence type="ECO:0000256" key="1">
    <source>
        <dbReference type="ARBA" id="ARBA00010458"/>
    </source>
</evidence>
<dbReference type="EMBL" id="BAABFL010000131">
    <property type="protein sequence ID" value="GAA4649346.1"/>
    <property type="molecule type" value="Genomic_DNA"/>
</dbReference>
<reference evidence="6" key="1">
    <citation type="journal article" date="2019" name="Int. J. Syst. Evol. Microbiol.">
        <title>The Global Catalogue of Microorganisms (GCM) 10K type strain sequencing project: providing services to taxonomists for standard genome sequencing and annotation.</title>
        <authorList>
            <consortium name="The Broad Institute Genomics Platform"/>
            <consortium name="The Broad Institute Genome Sequencing Center for Infectious Disease"/>
            <person name="Wu L."/>
            <person name="Ma J."/>
        </authorList>
    </citation>
    <scope>NUCLEOTIDE SEQUENCE [LARGE SCALE GENOMIC DNA]</scope>
    <source>
        <strain evidence="6">JCM 17805</strain>
    </source>
</reference>
<dbReference type="RefSeq" id="WP_345195157.1">
    <property type="nucleotide sequence ID" value="NZ_BAABFL010000131.1"/>
</dbReference>
<evidence type="ECO:0000256" key="2">
    <source>
        <dbReference type="ARBA" id="ARBA00022801"/>
    </source>
</evidence>
<dbReference type="InterPro" id="IPR006683">
    <property type="entry name" value="Thioestr_dom"/>
</dbReference>
<dbReference type="Gene3D" id="3.10.129.10">
    <property type="entry name" value="Hotdog Thioesterase"/>
    <property type="match status" value="1"/>
</dbReference>
<keyword evidence="6" id="KW-1185">Reference proteome</keyword>
<protein>
    <submittedName>
        <fullName evidence="5">Acyl-CoA thioester hydrolase YciA</fullName>
    </submittedName>
</protein>
<dbReference type="CDD" id="cd03442">
    <property type="entry name" value="BFIT_BACH"/>
    <property type="match status" value="1"/>
</dbReference>
<comment type="similarity">
    <text evidence="1">Belongs to the acyl coenzyme A hydrolase family.</text>
</comment>
<dbReference type="InterPro" id="IPR033120">
    <property type="entry name" value="HOTDOG_ACOT"/>
</dbReference>
<name>A0ABP8V0D5_9GAMM</name>
<proteinExistence type="inferred from homology"/>
<dbReference type="Pfam" id="PF03061">
    <property type="entry name" value="4HBT"/>
    <property type="match status" value="1"/>
</dbReference>
<organism evidence="5 6">
    <name type="scientific">Kistimonas scapharcae</name>
    <dbReference type="NCBI Taxonomy" id="1036133"/>
    <lineage>
        <taxon>Bacteria</taxon>
        <taxon>Pseudomonadati</taxon>
        <taxon>Pseudomonadota</taxon>
        <taxon>Gammaproteobacteria</taxon>
        <taxon>Oceanospirillales</taxon>
        <taxon>Endozoicomonadaceae</taxon>
        <taxon>Kistimonas</taxon>
    </lineage>
</organism>
<dbReference type="GO" id="GO:0016787">
    <property type="term" value="F:hydrolase activity"/>
    <property type="evidence" value="ECO:0007669"/>
    <property type="project" value="UniProtKB-KW"/>
</dbReference>
<accession>A0ABP8V0D5</accession>
<dbReference type="Proteomes" id="UP001500604">
    <property type="component" value="Unassembled WGS sequence"/>
</dbReference>
<evidence type="ECO:0000313" key="6">
    <source>
        <dbReference type="Proteomes" id="UP001500604"/>
    </source>
</evidence>
<evidence type="ECO:0000313" key="5">
    <source>
        <dbReference type="EMBL" id="GAA4649346.1"/>
    </source>
</evidence>
<evidence type="ECO:0000256" key="3">
    <source>
        <dbReference type="PROSITE-ProRule" id="PRU01106"/>
    </source>
</evidence>
<dbReference type="InterPro" id="IPR029069">
    <property type="entry name" value="HotDog_dom_sf"/>
</dbReference>
<dbReference type="PROSITE" id="PS51770">
    <property type="entry name" value="HOTDOG_ACOT"/>
    <property type="match status" value="1"/>
</dbReference>
<feature type="domain" description="HotDog ACOT-type" evidence="4">
    <location>
        <begin position="4"/>
        <end position="117"/>
    </location>
</feature>
<evidence type="ECO:0000259" key="4">
    <source>
        <dbReference type="PROSITE" id="PS51770"/>
    </source>
</evidence>
<dbReference type="PANTHER" id="PTHR11049">
    <property type="entry name" value="ACYL COENZYME A THIOESTER HYDROLASE"/>
    <property type="match status" value="1"/>
</dbReference>
<dbReference type="PANTHER" id="PTHR11049:SF5">
    <property type="entry name" value="ACYL-COA THIOESTER HYDROLASE YCIA"/>
    <property type="match status" value="1"/>
</dbReference>
<gene>
    <name evidence="5" type="primary">yciA</name>
    <name evidence="5" type="ORF">GCM10023116_16200</name>
</gene>
<comment type="caution">
    <text evidence="5">The sequence shown here is derived from an EMBL/GenBank/DDBJ whole genome shotgun (WGS) entry which is preliminary data.</text>
</comment>
<sequence>MTEPRGELSLRNLAMPADTNPNGDIFGGWLLSQMDIAGGLAAKGRSHSRIATVAIESMSFHQAVRVGEIVCCYTDILKVGRTSMRIRIEVWTMGMPYNQTRAKVTEGIFTYVAIDENGKAQPVDREEA</sequence>
<dbReference type="InterPro" id="IPR040170">
    <property type="entry name" value="Cytosol_ACT"/>
</dbReference>